<feature type="compositionally biased region" description="Low complexity" evidence="1">
    <location>
        <begin position="458"/>
        <end position="468"/>
    </location>
</feature>
<keyword evidence="2" id="KW-0436">Ligase</keyword>
<dbReference type="EMBL" id="CADCVM010000458">
    <property type="protein sequence ID" value="CAA9528556.1"/>
    <property type="molecule type" value="Genomic_DNA"/>
</dbReference>
<feature type="compositionally biased region" description="Basic residues" evidence="1">
    <location>
        <begin position="535"/>
        <end position="545"/>
    </location>
</feature>
<evidence type="ECO:0000256" key="1">
    <source>
        <dbReference type="SAM" id="MobiDB-lite"/>
    </source>
</evidence>
<proteinExistence type="predicted"/>
<feature type="compositionally biased region" description="Basic and acidic residues" evidence="1">
    <location>
        <begin position="524"/>
        <end position="534"/>
    </location>
</feature>
<feature type="compositionally biased region" description="Basic and acidic residues" evidence="1">
    <location>
        <begin position="119"/>
        <end position="130"/>
    </location>
</feature>
<feature type="compositionally biased region" description="Basic and acidic residues" evidence="1">
    <location>
        <begin position="1"/>
        <end position="11"/>
    </location>
</feature>
<feature type="non-terminal residue" evidence="2">
    <location>
        <position position="545"/>
    </location>
</feature>
<feature type="compositionally biased region" description="Low complexity" evidence="1">
    <location>
        <begin position="335"/>
        <end position="351"/>
    </location>
</feature>
<feature type="compositionally biased region" description="Basic residues" evidence="1">
    <location>
        <begin position="183"/>
        <end position="195"/>
    </location>
</feature>
<feature type="compositionally biased region" description="Basic residues" evidence="1">
    <location>
        <begin position="325"/>
        <end position="334"/>
    </location>
</feature>
<gene>
    <name evidence="2" type="ORF">AVDCRST_MAG05-4199</name>
</gene>
<organism evidence="2">
    <name type="scientific">uncultured Rubrobacteraceae bacterium</name>
    <dbReference type="NCBI Taxonomy" id="349277"/>
    <lineage>
        <taxon>Bacteria</taxon>
        <taxon>Bacillati</taxon>
        <taxon>Actinomycetota</taxon>
        <taxon>Rubrobacteria</taxon>
        <taxon>Rubrobacterales</taxon>
        <taxon>Rubrobacteraceae</taxon>
        <taxon>environmental samples</taxon>
    </lineage>
</organism>
<keyword evidence="2" id="KW-0030">Aminoacyl-tRNA synthetase</keyword>
<name>A0A6J4TP29_9ACTN</name>
<feature type="compositionally biased region" description="Basic residues" evidence="1">
    <location>
        <begin position="146"/>
        <end position="161"/>
    </location>
</feature>
<dbReference type="EC" id="6.1.1.19" evidence="2"/>
<protein>
    <submittedName>
        <fullName evidence="2">Arginyl-tRNA synthetase</fullName>
        <ecNumber evidence="2">6.1.1.19</ecNumber>
    </submittedName>
</protein>
<evidence type="ECO:0000313" key="2">
    <source>
        <dbReference type="EMBL" id="CAA9528556.1"/>
    </source>
</evidence>
<dbReference type="AlphaFoldDB" id="A0A6J4TP29"/>
<feature type="compositionally biased region" description="Low complexity" evidence="1">
    <location>
        <begin position="366"/>
        <end position="378"/>
    </location>
</feature>
<feature type="non-terminal residue" evidence="2">
    <location>
        <position position="1"/>
    </location>
</feature>
<feature type="region of interest" description="Disordered" evidence="1">
    <location>
        <begin position="325"/>
        <end position="351"/>
    </location>
</feature>
<reference evidence="2" key="1">
    <citation type="submission" date="2020-02" db="EMBL/GenBank/DDBJ databases">
        <authorList>
            <person name="Meier V. D."/>
        </authorList>
    </citation>
    <scope>NUCLEOTIDE SEQUENCE</scope>
    <source>
        <strain evidence="2">AVDCRST_MAG05</strain>
    </source>
</reference>
<feature type="region of interest" description="Disordered" evidence="1">
    <location>
        <begin position="426"/>
        <end position="545"/>
    </location>
</feature>
<feature type="compositionally biased region" description="Pro residues" evidence="1">
    <location>
        <begin position="494"/>
        <end position="505"/>
    </location>
</feature>
<dbReference type="GO" id="GO:0004814">
    <property type="term" value="F:arginine-tRNA ligase activity"/>
    <property type="evidence" value="ECO:0007669"/>
    <property type="project" value="UniProtKB-EC"/>
</dbReference>
<feature type="region of interest" description="Disordered" evidence="1">
    <location>
        <begin position="1"/>
        <end position="74"/>
    </location>
</feature>
<feature type="compositionally biased region" description="Basic and acidic residues" evidence="1">
    <location>
        <begin position="196"/>
        <end position="209"/>
    </location>
</feature>
<accession>A0A6J4TP29</accession>
<feature type="compositionally biased region" description="Basic residues" evidence="1">
    <location>
        <begin position="18"/>
        <end position="30"/>
    </location>
</feature>
<feature type="compositionally biased region" description="Low complexity" evidence="1">
    <location>
        <begin position="133"/>
        <end position="145"/>
    </location>
</feature>
<feature type="region of interest" description="Disordered" evidence="1">
    <location>
        <begin position="106"/>
        <end position="223"/>
    </location>
</feature>
<sequence>ELRGALGRERQGGGSERLRHRARGRARRAAQRSPARGLRDERGAGERAGVPAQPQGGGGEPGRRALGALPEGGRGRGARLRELLALGWGAVRWGRGVAGGGAALRAEGAGGRAHHARVRERQPDRADARRARPAGGVRGLALQGARGRRKARVPRVLLQRRRQPDPHPRRVRGRPVRRDPRKGVARLRSGRALPRRVRDGDSPGARGREGCVPFGDAGREGAAGDRGVRHALVHGRHRTDPRQGSRPVRQLLQREEPLRVGGDRDHDLGARRVGARLRERGRALARLLEARRRQGQGPAQEGRLLHVHGPRRRLPPQQARARLRHVGGRARGRPRGLPAAHPGGAARARPAGGLLRGRACAARQARARGGAGQVQPAGRQRRDARRAFGRGGGGRGAVLLRAVLAPERDQLRPRACRKAVGREPRLLRAVRPRPHSEHLRAGGYRPGGDRGRPRRWAGPRGAATRAGASGLSEGDPERRGPARGAPDSDVPGDPRQPLPPVLHGPPRPRRRRGDARPQARSVRGHQDRSADGPRARRRRRPGEDV</sequence>
<feature type="region of interest" description="Disordered" evidence="1">
    <location>
        <begin position="366"/>
        <end position="394"/>
    </location>
</feature>